<sequence>MSSSSVPSGAPAPASPDRSSVLPLLALAIGAFAIGVTEFAPMGLLPVIAAGVEVSIPKAGLLVSAYATGVLVGAPLMTLALSRFPQRQALMLLMAIFTVGNLLSALATGYTGLLLARLVTSLNHGAFFGLGAVVAASVVPPQRQASAVATMFMGLTIANIGGVPAATWLGQTLGWRLSFAATAGLGVLAMAALWLALPAGERGRMPDVRAELRVLTRPVVLAALATTVLSAGAMFALYTYIAPFLQERTGASPGFVTAMLVLVGVGFSIGNVVAGRLADRSVDATLIGVLAVLVAIMLLLPILAGTQLGAALGILVWGAAAFAVVPPIQMRVMRAAAEAPGLASSVNVGAFNLGNALGAAAGGAVISGGLGYASVSAAGAVLAASALALVVAQVAATRRAAAACDCTNP</sequence>
<evidence type="ECO:0000256" key="1">
    <source>
        <dbReference type="ARBA" id="ARBA00004651"/>
    </source>
</evidence>
<feature type="transmembrane region" description="Helical" evidence="6">
    <location>
        <begin position="310"/>
        <end position="330"/>
    </location>
</feature>
<feature type="transmembrane region" description="Helical" evidence="6">
    <location>
        <begin position="253"/>
        <end position="274"/>
    </location>
</feature>
<feature type="transmembrane region" description="Helical" evidence="6">
    <location>
        <begin position="61"/>
        <end position="82"/>
    </location>
</feature>
<name>A0A2S7F2D6_9XANT</name>
<dbReference type="CDD" id="cd17324">
    <property type="entry name" value="MFS_NepI_like"/>
    <property type="match status" value="1"/>
</dbReference>
<dbReference type="PANTHER" id="PTHR43124">
    <property type="entry name" value="PURINE EFFLUX PUMP PBUE"/>
    <property type="match status" value="1"/>
</dbReference>
<evidence type="ECO:0000256" key="5">
    <source>
        <dbReference type="ARBA" id="ARBA00023136"/>
    </source>
</evidence>
<feature type="transmembrane region" description="Helical" evidence="6">
    <location>
        <begin position="21"/>
        <end position="49"/>
    </location>
</feature>
<evidence type="ECO:0000256" key="6">
    <source>
        <dbReference type="SAM" id="Phobius"/>
    </source>
</evidence>
<dbReference type="EMBL" id="MDEG01000002">
    <property type="protein sequence ID" value="PPU99444.1"/>
    <property type="molecule type" value="Genomic_DNA"/>
</dbReference>
<proteinExistence type="predicted"/>
<keyword evidence="3 6" id="KW-0812">Transmembrane</keyword>
<evidence type="ECO:0000313" key="8">
    <source>
        <dbReference type="EMBL" id="PPU99444.1"/>
    </source>
</evidence>
<keyword evidence="9" id="KW-1185">Reference proteome</keyword>
<dbReference type="Pfam" id="PF07690">
    <property type="entry name" value="MFS_1"/>
    <property type="match status" value="1"/>
</dbReference>
<reference evidence="9" key="1">
    <citation type="submission" date="2016-08" db="EMBL/GenBank/DDBJ databases">
        <authorList>
            <person name="Merda D."/>
            <person name="Briand M."/>
            <person name="Taghouti G."/>
            <person name="Carrere S."/>
            <person name="Gouzy J."/>
            <person name="Portier P."/>
            <person name="Jacques M.-A."/>
            <person name="Fischer-Le Saux M."/>
        </authorList>
    </citation>
    <scope>NUCLEOTIDE SEQUENCE [LARGE SCALE GENOMIC DNA]</scope>
    <source>
        <strain evidence="9">CFBP1156</strain>
    </source>
</reference>
<keyword evidence="4 6" id="KW-1133">Transmembrane helix</keyword>
<feature type="transmembrane region" description="Helical" evidence="6">
    <location>
        <begin position="122"/>
        <end position="140"/>
    </location>
</feature>
<dbReference type="InterPro" id="IPR011701">
    <property type="entry name" value="MFS"/>
</dbReference>
<dbReference type="AlphaFoldDB" id="A0A2S7F2D6"/>
<dbReference type="GO" id="GO:0022857">
    <property type="term" value="F:transmembrane transporter activity"/>
    <property type="evidence" value="ECO:0007669"/>
    <property type="project" value="InterPro"/>
</dbReference>
<feature type="transmembrane region" description="Helical" evidence="6">
    <location>
        <begin position="286"/>
        <end position="304"/>
    </location>
</feature>
<evidence type="ECO:0000256" key="2">
    <source>
        <dbReference type="ARBA" id="ARBA00022475"/>
    </source>
</evidence>
<feature type="transmembrane region" description="Helical" evidence="6">
    <location>
        <begin position="89"/>
        <end position="110"/>
    </location>
</feature>
<feature type="transmembrane region" description="Helical" evidence="6">
    <location>
        <begin position="342"/>
        <end position="366"/>
    </location>
</feature>
<evidence type="ECO:0000256" key="3">
    <source>
        <dbReference type="ARBA" id="ARBA00022692"/>
    </source>
</evidence>
<evidence type="ECO:0000256" key="4">
    <source>
        <dbReference type="ARBA" id="ARBA00022989"/>
    </source>
</evidence>
<dbReference type="Proteomes" id="UP000238261">
    <property type="component" value="Unassembled WGS sequence"/>
</dbReference>
<feature type="transmembrane region" description="Helical" evidence="6">
    <location>
        <begin position="175"/>
        <end position="197"/>
    </location>
</feature>
<dbReference type="InterPro" id="IPR050189">
    <property type="entry name" value="MFS_Efflux_Transporters"/>
</dbReference>
<feature type="transmembrane region" description="Helical" evidence="6">
    <location>
        <begin position="218"/>
        <end position="241"/>
    </location>
</feature>
<dbReference type="InterPro" id="IPR036259">
    <property type="entry name" value="MFS_trans_sf"/>
</dbReference>
<protein>
    <submittedName>
        <fullName evidence="8">MFS transporter</fullName>
    </submittedName>
</protein>
<dbReference type="PROSITE" id="PS50850">
    <property type="entry name" value="MFS"/>
    <property type="match status" value="1"/>
</dbReference>
<evidence type="ECO:0000259" key="7">
    <source>
        <dbReference type="PROSITE" id="PS50850"/>
    </source>
</evidence>
<feature type="transmembrane region" description="Helical" evidence="6">
    <location>
        <begin position="372"/>
        <end position="392"/>
    </location>
</feature>
<evidence type="ECO:0000313" key="9">
    <source>
        <dbReference type="Proteomes" id="UP000238261"/>
    </source>
</evidence>
<dbReference type="SUPFAM" id="SSF103473">
    <property type="entry name" value="MFS general substrate transporter"/>
    <property type="match status" value="1"/>
</dbReference>
<feature type="transmembrane region" description="Helical" evidence="6">
    <location>
        <begin position="147"/>
        <end position="169"/>
    </location>
</feature>
<comment type="subcellular location">
    <subcellularLocation>
        <location evidence="1">Cell membrane</location>
        <topology evidence="1">Multi-pass membrane protein</topology>
    </subcellularLocation>
</comment>
<gene>
    <name evidence="8" type="ORF">XhyaCFBP1156_04075</name>
</gene>
<dbReference type="PANTHER" id="PTHR43124:SF8">
    <property type="entry name" value="INNER MEMBRANE TRANSPORT PROTEIN YDHP"/>
    <property type="match status" value="1"/>
</dbReference>
<dbReference type="RefSeq" id="WP_104558062.1">
    <property type="nucleotide sequence ID" value="NZ_JBHRWS010000001.1"/>
</dbReference>
<keyword evidence="2" id="KW-1003">Cell membrane</keyword>
<dbReference type="OrthoDB" id="9788453at2"/>
<dbReference type="GO" id="GO:0005886">
    <property type="term" value="C:plasma membrane"/>
    <property type="evidence" value="ECO:0007669"/>
    <property type="project" value="UniProtKB-SubCell"/>
</dbReference>
<keyword evidence="5 6" id="KW-0472">Membrane</keyword>
<dbReference type="Gene3D" id="1.20.1250.20">
    <property type="entry name" value="MFS general substrate transporter like domains"/>
    <property type="match status" value="1"/>
</dbReference>
<accession>A0A2S7F2D6</accession>
<feature type="domain" description="Major facilitator superfamily (MFS) profile" evidence="7">
    <location>
        <begin position="23"/>
        <end position="398"/>
    </location>
</feature>
<comment type="caution">
    <text evidence="8">The sequence shown here is derived from an EMBL/GenBank/DDBJ whole genome shotgun (WGS) entry which is preliminary data.</text>
</comment>
<dbReference type="InterPro" id="IPR020846">
    <property type="entry name" value="MFS_dom"/>
</dbReference>
<organism evidence="8 9">
    <name type="scientific">Xanthomonas hyacinthi</name>
    <dbReference type="NCBI Taxonomy" id="56455"/>
    <lineage>
        <taxon>Bacteria</taxon>
        <taxon>Pseudomonadati</taxon>
        <taxon>Pseudomonadota</taxon>
        <taxon>Gammaproteobacteria</taxon>
        <taxon>Lysobacterales</taxon>
        <taxon>Lysobacteraceae</taxon>
        <taxon>Xanthomonas</taxon>
    </lineage>
</organism>